<sequence length="31" mass="3221">MAALCAAASRLLGKRLLLGTSCKVTLACQAW</sequence>
<organism evidence="1 2">
    <name type="scientific">Engystomops pustulosus</name>
    <name type="common">Tungara frog</name>
    <name type="synonym">Physalaemus pustulosus</name>
    <dbReference type="NCBI Taxonomy" id="76066"/>
    <lineage>
        <taxon>Eukaryota</taxon>
        <taxon>Metazoa</taxon>
        <taxon>Chordata</taxon>
        <taxon>Craniata</taxon>
        <taxon>Vertebrata</taxon>
        <taxon>Euteleostomi</taxon>
        <taxon>Amphibia</taxon>
        <taxon>Batrachia</taxon>
        <taxon>Anura</taxon>
        <taxon>Neobatrachia</taxon>
        <taxon>Hyloidea</taxon>
        <taxon>Leptodactylidae</taxon>
        <taxon>Leiuperinae</taxon>
        <taxon>Engystomops</taxon>
    </lineage>
</organism>
<evidence type="ECO:0000313" key="2">
    <source>
        <dbReference type="Proteomes" id="UP000824782"/>
    </source>
</evidence>
<evidence type="ECO:0000313" key="1">
    <source>
        <dbReference type="EMBL" id="KAG8572184.1"/>
    </source>
</evidence>
<keyword evidence="2" id="KW-1185">Reference proteome</keyword>
<reference evidence="1" key="1">
    <citation type="thesis" date="2020" institute="ProQuest LLC" country="789 East Eisenhower Parkway, Ann Arbor, MI, USA">
        <title>Comparative Genomics and Chromosome Evolution.</title>
        <authorList>
            <person name="Mudd A.B."/>
        </authorList>
    </citation>
    <scope>NUCLEOTIDE SEQUENCE</scope>
    <source>
        <strain evidence="1">237g6f4</strain>
        <tissue evidence="1">Blood</tissue>
    </source>
</reference>
<comment type="caution">
    <text evidence="1">The sequence shown here is derived from an EMBL/GenBank/DDBJ whole genome shotgun (WGS) entry which is preliminary data.</text>
</comment>
<accession>A0AAV7BI31</accession>
<proteinExistence type="predicted"/>
<protein>
    <submittedName>
        <fullName evidence="1">Uncharacterized protein</fullName>
    </submittedName>
</protein>
<dbReference type="EMBL" id="WNYA01000005">
    <property type="protein sequence ID" value="KAG8572184.1"/>
    <property type="molecule type" value="Genomic_DNA"/>
</dbReference>
<dbReference type="AlphaFoldDB" id="A0AAV7BI31"/>
<gene>
    <name evidence="1" type="ORF">GDO81_011963</name>
</gene>
<name>A0AAV7BI31_ENGPU</name>
<dbReference type="Proteomes" id="UP000824782">
    <property type="component" value="Unassembled WGS sequence"/>
</dbReference>